<name>A0ABY3PS65_9CYAN</name>
<accession>A0ABY3PS65</accession>
<evidence type="ECO:0000313" key="3">
    <source>
        <dbReference type="Proteomes" id="UP001054846"/>
    </source>
</evidence>
<feature type="domain" description="Transposase IS200-like" evidence="1">
    <location>
        <begin position="11"/>
        <end position="127"/>
    </location>
</feature>
<dbReference type="EMBL" id="CP063845">
    <property type="protein sequence ID" value="UFP96505.1"/>
    <property type="molecule type" value="Genomic_DNA"/>
</dbReference>
<dbReference type="SMART" id="SM01321">
    <property type="entry name" value="Y1_Tnp"/>
    <property type="match status" value="1"/>
</dbReference>
<proteinExistence type="predicted"/>
<dbReference type="RefSeq" id="WP_230843742.1">
    <property type="nucleotide sequence ID" value="NZ_CP063845.1"/>
</dbReference>
<dbReference type="Gene3D" id="3.30.70.1290">
    <property type="entry name" value="Transposase IS200-like"/>
    <property type="match status" value="1"/>
</dbReference>
<dbReference type="Proteomes" id="UP001054846">
    <property type="component" value="Chromosome"/>
</dbReference>
<protein>
    <submittedName>
        <fullName evidence="2">IS200/IS605 family transposase</fullName>
    </submittedName>
</protein>
<dbReference type="InterPro" id="IPR036515">
    <property type="entry name" value="Transposase_17_sf"/>
</dbReference>
<dbReference type="InterPro" id="IPR002686">
    <property type="entry name" value="Transposase_17"/>
</dbReference>
<organism evidence="2 3">
    <name type="scientific">Gloeobacter morelensis MG652769</name>
    <dbReference type="NCBI Taxonomy" id="2781736"/>
    <lineage>
        <taxon>Bacteria</taxon>
        <taxon>Bacillati</taxon>
        <taxon>Cyanobacteriota</taxon>
        <taxon>Cyanophyceae</taxon>
        <taxon>Gloeobacterales</taxon>
        <taxon>Gloeobacteraceae</taxon>
        <taxon>Gloeobacter</taxon>
        <taxon>Gloeobacter morelensis</taxon>
    </lineage>
</organism>
<reference evidence="2 3" key="1">
    <citation type="journal article" date="2021" name="Genome Biol. Evol.">
        <title>Complete Genome Sequencing of a Novel Gloeobacter Species from a Waterfall Cave in Mexico.</title>
        <authorList>
            <person name="Saw J.H."/>
            <person name="Cardona T."/>
            <person name="Montejano G."/>
        </authorList>
    </citation>
    <scope>NUCLEOTIDE SEQUENCE [LARGE SCALE GENOMIC DNA]</scope>
    <source>
        <strain evidence="2">MG652769</strain>
    </source>
</reference>
<evidence type="ECO:0000313" key="2">
    <source>
        <dbReference type="EMBL" id="UFP96505.1"/>
    </source>
</evidence>
<sequence length="132" mass="15187">MQQLRRGRHSVSAIYVHLVFVVKYRRKIFQEQHSQRMHEIFAEVGKSMGFTVLEVNGEPDHVHLLVEHPPKYSVSTLVNHLKGVSSRLLRKEFGLSPSSEHLWSPSYFAASWGGAPIEVIRQYIEQQGEKPP</sequence>
<dbReference type="NCBIfam" id="NF033573">
    <property type="entry name" value="transpos_IS200"/>
    <property type="match status" value="1"/>
</dbReference>
<dbReference type="PANTHER" id="PTHR33360:SF2">
    <property type="entry name" value="TRANSPOSASE FOR INSERTION SEQUENCE ELEMENT IS200"/>
    <property type="match status" value="1"/>
</dbReference>
<dbReference type="SUPFAM" id="SSF143422">
    <property type="entry name" value="Transposase IS200-like"/>
    <property type="match status" value="1"/>
</dbReference>
<dbReference type="PANTHER" id="PTHR33360">
    <property type="entry name" value="TRANSPOSASE FOR INSERTION SEQUENCE ELEMENT IS200"/>
    <property type="match status" value="1"/>
</dbReference>
<evidence type="ECO:0000259" key="1">
    <source>
        <dbReference type="SMART" id="SM01321"/>
    </source>
</evidence>
<keyword evidence="3" id="KW-1185">Reference proteome</keyword>
<gene>
    <name evidence="2" type="primary">tnpA</name>
    <name evidence="2" type="ORF">ISF26_09955</name>
</gene>
<dbReference type="Pfam" id="PF01797">
    <property type="entry name" value="Y1_Tnp"/>
    <property type="match status" value="1"/>
</dbReference>